<feature type="domain" description="Pyridoxamine 5'-phosphate oxidase N-terminal" evidence="1">
    <location>
        <begin position="161"/>
        <end position="264"/>
    </location>
</feature>
<keyword evidence="3" id="KW-1185">Reference proteome</keyword>
<accession>A0A841FNR2</accession>
<dbReference type="PANTHER" id="PTHR42815">
    <property type="entry name" value="FAD-BINDING, PUTATIVE (AFU_ORTHOLOGUE AFUA_6G07600)-RELATED"/>
    <property type="match status" value="1"/>
</dbReference>
<evidence type="ECO:0000259" key="1">
    <source>
        <dbReference type="Pfam" id="PF01243"/>
    </source>
</evidence>
<name>A0A841FNR2_9ACTN</name>
<dbReference type="EMBL" id="JACHGT010000004">
    <property type="protein sequence ID" value="MBB6034229.1"/>
    <property type="molecule type" value="Genomic_DNA"/>
</dbReference>
<organism evidence="2 3">
    <name type="scientific">Phytomonospora endophytica</name>
    <dbReference type="NCBI Taxonomy" id="714109"/>
    <lineage>
        <taxon>Bacteria</taxon>
        <taxon>Bacillati</taxon>
        <taxon>Actinomycetota</taxon>
        <taxon>Actinomycetes</taxon>
        <taxon>Micromonosporales</taxon>
        <taxon>Micromonosporaceae</taxon>
        <taxon>Phytomonospora</taxon>
    </lineage>
</organism>
<dbReference type="InterPro" id="IPR012349">
    <property type="entry name" value="Split_barrel_FMN-bd"/>
</dbReference>
<gene>
    <name evidence="2" type="ORF">HNR73_002079</name>
</gene>
<dbReference type="PANTHER" id="PTHR42815:SF2">
    <property type="entry name" value="FAD-BINDING, PUTATIVE (AFU_ORTHOLOGUE AFUA_6G07600)-RELATED"/>
    <property type="match status" value="1"/>
</dbReference>
<dbReference type="AlphaFoldDB" id="A0A841FNR2"/>
<dbReference type="Gene3D" id="2.30.110.10">
    <property type="entry name" value="Electron Transport, Fmn-binding Protein, Chain A"/>
    <property type="match status" value="1"/>
</dbReference>
<dbReference type="Pfam" id="PF01243">
    <property type="entry name" value="PNPOx_N"/>
    <property type="match status" value="1"/>
</dbReference>
<dbReference type="RefSeq" id="WP_203686154.1">
    <property type="nucleotide sequence ID" value="NZ_BONT01000045.1"/>
</dbReference>
<proteinExistence type="predicted"/>
<comment type="caution">
    <text evidence="2">The sequence shown here is derived from an EMBL/GenBank/DDBJ whole genome shotgun (WGS) entry which is preliminary data.</text>
</comment>
<protein>
    <recommendedName>
        <fullName evidence="1">Pyridoxamine 5'-phosphate oxidase N-terminal domain-containing protein</fullName>
    </recommendedName>
</protein>
<evidence type="ECO:0000313" key="2">
    <source>
        <dbReference type="EMBL" id="MBB6034229.1"/>
    </source>
</evidence>
<dbReference type="InterPro" id="IPR011576">
    <property type="entry name" value="Pyridox_Oxase_N"/>
</dbReference>
<dbReference type="SUPFAM" id="SSF50475">
    <property type="entry name" value="FMN-binding split barrel"/>
    <property type="match status" value="1"/>
</dbReference>
<sequence length="293" mass="31597">MIHEGEVAVQRRAGVRAPKMGSARVGADIPPVAADFLSEQPMIVVGAADDAGALWASALYGWPGFVTAPDDRTVVIEAVPDEADPLAGLFERERDLGMIAIEPQTRRRMRINGRAVRDGERLVVHTQQVYSNCPKYIQGRRSTGLYLAEEGAAVRGTGLSAEQAGLIARADTFFIATAAAGQGADVSHRGGAPGFVAVEGDRRLSFPDYQGNSMYMTLGNLELDARCGLLFWDFEGGRALHVTGDARTDWDPERAASVPGAKRMVDVDVTGVVEIVGGQRLRWEFEEPSKFNP</sequence>
<evidence type="ECO:0000313" key="3">
    <source>
        <dbReference type="Proteomes" id="UP000548476"/>
    </source>
</evidence>
<reference evidence="2 3" key="1">
    <citation type="submission" date="2020-08" db="EMBL/GenBank/DDBJ databases">
        <title>Genomic Encyclopedia of Type Strains, Phase IV (KMG-IV): sequencing the most valuable type-strain genomes for metagenomic binning, comparative biology and taxonomic classification.</title>
        <authorList>
            <person name="Goeker M."/>
        </authorList>
    </citation>
    <scope>NUCLEOTIDE SEQUENCE [LARGE SCALE GENOMIC DNA]</scope>
    <source>
        <strain evidence="2 3">YIM 65646</strain>
    </source>
</reference>
<dbReference type="Proteomes" id="UP000548476">
    <property type="component" value="Unassembled WGS sequence"/>
</dbReference>